<feature type="signal peptide" evidence="3">
    <location>
        <begin position="1"/>
        <end position="39"/>
    </location>
</feature>
<name>A0ABW7TJ46_9NOCA</name>
<protein>
    <recommendedName>
        <fullName evidence="6">Prokaryotic phospholipase A2</fullName>
    </recommendedName>
</protein>
<keyword evidence="2" id="KW-1133">Transmembrane helix</keyword>
<organism evidence="4 5">
    <name type="scientific">Nocardia carnea</name>
    <dbReference type="NCBI Taxonomy" id="37328"/>
    <lineage>
        <taxon>Bacteria</taxon>
        <taxon>Bacillati</taxon>
        <taxon>Actinomycetota</taxon>
        <taxon>Actinomycetes</taxon>
        <taxon>Mycobacteriales</taxon>
        <taxon>Nocardiaceae</taxon>
        <taxon>Nocardia</taxon>
    </lineage>
</organism>
<feature type="compositionally biased region" description="Polar residues" evidence="1">
    <location>
        <begin position="255"/>
        <end position="267"/>
    </location>
</feature>
<evidence type="ECO:0008006" key="6">
    <source>
        <dbReference type="Google" id="ProtNLM"/>
    </source>
</evidence>
<dbReference type="RefSeq" id="WP_051157775.1">
    <property type="nucleotide sequence ID" value="NZ_JBIRUQ010000001.1"/>
</dbReference>
<evidence type="ECO:0000256" key="2">
    <source>
        <dbReference type="SAM" id="Phobius"/>
    </source>
</evidence>
<accession>A0ABW7TJ46</accession>
<evidence type="ECO:0000313" key="4">
    <source>
        <dbReference type="EMBL" id="MFI1459365.1"/>
    </source>
</evidence>
<dbReference type="SUPFAM" id="SSF48619">
    <property type="entry name" value="Phospholipase A2, PLA2"/>
    <property type="match status" value="1"/>
</dbReference>
<gene>
    <name evidence="4" type="ORF">ACH4WX_01440</name>
</gene>
<proteinExistence type="predicted"/>
<sequence>MVVSNTAARRRTPVRRPAAFAVAGIAAAASLLAVPTADAAGPTADTTPAASAVRALTGTAAAPRLPDDFGAVTGYRPAVVDGILVAPQGSCSSPIPLPAEFDIACKAHDLGYDLLRYAQHSGQPLGGWARRDLDHALADRMLSACRHRQDPMARASCTTLAGIAATAVDLNSRRQGYGVPVVEHFSFAETAATWFPRVVALVLAAFATFLTWRTCAGSRFGRPVLRELFELTGSGAGTRRPGGPALLGLPAESAGSPSRKSMSSRGLRTSPALRAAFPVIPFRQELA</sequence>
<evidence type="ECO:0000256" key="1">
    <source>
        <dbReference type="SAM" id="MobiDB-lite"/>
    </source>
</evidence>
<dbReference type="GeneID" id="93509370"/>
<dbReference type="Proteomes" id="UP001611263">
    <property type="component" value="Unassembled WGS sequence"/>
</dbReference>
<feature type="transmembrane region" description="Helical" evidence="2">
    <location>
        <begin position="194"/>
        <end position="212"/>
    </location>
</feature>
<keyword evidence="2" id="KW-0472">Membrane</keyword>
<evidence type="ECO:0000313" key="5">
    <source>
        <dbReference type="Proteomes" id="UP001611263"/>
    </source>
</evidence>
<reference evidence="4 5" key="1">
    <citation type="submission" date="2024-10" db="EMBL/GenBank/DDBJ databases">
        <title>The Natural Products Discovery Center: Release of the First 8490 Sequenced Strains for Exploring Actinobacteria Biosynthetic Diversity.</title>
        <authorList>
            <person name="Kalkreuter E."/>
            <person name="Kautsar S.A."/>
            <person name="Yang D."/>
            <person name="Bader C.D."/>
            <person name="Teijaro C.N."/>
            <person name="Fluegel L."/>
            <person name="Davis C.M."/>
            <person name="Simpson J.R."/>
            <person name="Lauterbach L."/>
            <person name="Steele A.D."/>
            <person name="Gui C."/>
            <person name="Meng S."/>
            <person name="Li G."/>
            <person name="Viehrig K."/>
            <person name="Ye F."/>
            <person name="Su P."/>
            <person name="Kiefer A.F."/>
            <person name="Nichols A."/>
            <person name="Cepeda A.J."/>
            <person name="Yan W."/>
            <person name="Fan B."/>
            <person name="Jiang Y."/>
            <person name="Adhikari A."/>
            <person name="Zheng C.-J."/>
            <person name="Schuster L."/>
            <person name="Cowan T.M."/>
            <person name="Smanski M.J."/>
            <person name="Chevrette M.G."/>
            <person name="De Carvalho L.P.S."/>
            <person name="Shen B."/>
        </authorList>
    </citation>
    <scope>NUCLEOTIDE SEQUENCE [LARGE SCALE GENOMIC DNA]</scope>
    <source>
        <strain evidence="4 5">NPDC020568</strain>
    </source>
</reference>
<comment type="caution">
    <text evidence="4">The sequence shown here is derived from an EMBL/GenBank/DDBJ whole genome shotgun (WGS) entry which is preliminary data.</text>
</comment>
<evidence type="ECO:0000256" key="3">
    <source>
        <dbReference type="SAM" id="SignalP"/>
    </source>
</evidence>
<keyword evidence="5" id="KW-1185">Reference proteome</keyword>
<dbReference type="InterPro" id="IPR036444">
    <property type="entry name" value="PLipase_A2_dom_sf"/>
</dbReference>
<feature type="chain" id="PRO_5046520434" description="Prokaryotic phospholipase A2" evidence="3">
    <location>
        <begin position="40"/>
        <end position="287"/>
    </location>
</feature>
<keyword evidence="3" id="KW-0732">Signal</keyword>
<feature type="region of interest" description="Disordered" evidence="1">
    <location>
        <begin position="235"/>
        <end position="269"/>
    </location>
</feature>
<dbReference type="EMBL" id="JBIRUQ010000001">
    <property type="protein sequence ID" value="MFI1459365.1"/>
    <property type="molecule type" value="Genomic_DNA"/>
</dbReference>
<keyword evidence="2" id="KW-0812">Transmembrane</keyword>
<dbReference type="Gene3D" id="1.20.90.10">
    <property type="entry name" value="Phospholipase A2 domain"/>
    <property type="match status" value="1"/>
</dbReference>